<evidence type="ECO:0000313" key="2">
    <source>
        <dbReference type="EMBL" id="THF81656.1"/>
    </source>
</evidence>
<name>A0A4S4C227_9BACL</name>
<dbReference type="OrthoDB" id="2353968at2"/>
<dbReference type="Proteomes" id="UP000310636">
    <property type="component" value="Unassembled WGS sequence"/>
</dbReference>
<comment type="caution">
    <text evidence="2">The sequence shown here is derived from an EMBL/GenBank/DDBJ whole genome shotgun (WGS) entry which is preliminary data.</text>
</comment>
<accession>A0A4S4C227</accession>
<organism evidence="2 3">
    <name type="scientific">Cohnella fermenti</name>
    <dbReference type="NCBI Taxonomy" id="2565925"/>
    <lineage>
        <taxon>Bacteria</taxon>
        <taxon>Bacillati</taxon>
        <taxon>Bacillota</taxon>
        <taxon>Bacilli</taxon>
        <taxon>Bacillales</taxon>
        <taxon>Paenibacillaceae</taxon>
        <taxon>Cohnella</taxon>
    </lineage>
</organism>
<dbReference type="AlphaFoldDB" id="A0A4S4C227"/>
<feature type="transmembrane region" description="Helical" evidence="1">
    <location>
        <begin position="35"/>
        <end position="55"/>
    </location>
</feature>
<gene>
    <name evidence="2" type="ORF">E6C55_07965</name>
</gene>
<dbReference type="EMBL" id="SSOB01000008">
    <property type="protein sequence ID" value="THF81656.1"/>
    <property type="molecule type" value="Genomic_DNA"/>
</dbReference>
<protein>
    <submittedName>
        <fullName evidence="2">SigmaY antisigma factor component</fullName>
    </submittedName>
</protein>
<keyword evidence="1" id="KW-1133">Transmembrane helix</keyword>
<keyword evidence="1" id="KW-0472">Membrane</keyword>
<sequence>MELLDMAVLAGAVLILLGQSTWLYTDARGRSRYPWFWAIWGLIQCPMPLIFYWLIVRRRKR</sequence>
<reference evidence="2 3" key="1">
    <citation type="submission" date="2019-04" db="EMBL/GenBank/DDBJ databases">
        <title>Cohnella sp. nov. isolated from preserved vegetables.</title>
        <authorList>
            <person name="Lin S.-Y."/>
            <person name="Hung M.-H."/>
            <person name="Young C.-C."/>
        </authorList>
    </citation>
    <scope>NUCLEOTIDE SEQUENCE [LARGE SCALE GENOMIC DNA]</scope>
    <source>
        <strain evidence="2 3">CC-MHH1044</strain>
    </source>
</reference>
<evidence type="ECO:0000256" key="1">
    <source>
        <dbReference type="SAM" id="Phobius"/>
    </source>
</evidence>
<keyword evidence="3" id="KW-1185">Reference proteome</keyword>
<proteinExistence type="predicted"/>
<keyword evidence="1" id="KW-0812">Transmembrane</keyword>
<dbReference type="RefSeq" id="WP_136369252.1">
    <property type="nucleotide sequence ID" value="NZ_SSOB01000008.1"/>
</dbReference>
<evidence type="ECO:0000313" key="3">
    <source>
        <dbReference type="Proteomes" id="UP000310636"/>
    </source>
</evidence>